<comment type="caution">
    <text evidence="1">The sequence shown here is derived from an EMBL/GenBank/DDBJ whole genome shotgun (WGS) entry which is preliminary data.</text>
</comment>
<dbReference type="InterPro" id="IPR047808">
    <property type="entry name" value="CueP-like"/>
</dbReference>
<gene>
    <name evidence="1" type="ORF">CR203_15095</name>
</gene>
<keyword evidence="2" id="KW-1185">Reference proteome</keyword>
<reference evidence="1 2" key="1">
    <citation type="submission" date="2017-10" db="EMBL/GenBank/DDBJ databases">
        <title>Bacillus sp. nov., a halophilic bacterium isolated from a Keqin Lake.</title>
        <authorList>
            <person name="Wang H."/>
        </authorList>
    </citation>
    <scope>NUCLEOTIDE SEQUENCE [LARGE SCALE GENOMIC DNA]</scope>
    <source>
        <strain evidence="1 2">KCTC 13187</strain>
    </source>
</reference>
<dbReference type="Pfam" id="PF21172">
    <property type="entry name" value="CueP"/>
    <property type="match status" value="1"/>
</dbReference>
<sequence>MKRYLFLIIGLIAVVGYILVGNTGINEQAEDKEAKNIQELVHDYSAGNKKSLSASITSQQLIVSDSEKGEITYDLPEDEFFVSIAPYVEETHP</sequence>
<evidence type="ECO:0000313" key="1">
    <source>
        <dbReference type="EMBL" id="RKL66608.1"/>
    </source>
</evidence>
<dbReference type="OrthoDB" id="73040at2"/>
<proteinExistence type="predicted"/>
<organism evidence="1 2">
    <name type="scientific">Salipaludibacillus neizhouensis</name>
    <dbReference type="NCBI Taxonomy" id="885475"/>
    <lineage>
        <taxon>Bacteria</taxon>
        <taxon>Bacillati</taxon>
        <taxon>Bacillota</taxon>
        <taxon>Bacilli</taxon>
        <taxon>Bacillales</taxon>
        <taxon>Bacillaceae</taxon>
    </lineage>
</organism>
<dbReference type="Gene3D" id="2.60.40.3700">
    <property type="match status" value="1"/>
</dbReference>
<dbReference type="AlphaFoldDB" id="A0A3A9K5G1"/>
<dbReference type="EMBL" id="PDOE01000006">
    <property type="protein sequence ID" value="RKL66608.1"/>
    <property type="molecule type" value="Genomic_DNA"/>
</dbReference>
<evidence type="ECO:0000313" key="2">
    <source>
        <dbReference type="Proteomes" id="UP000281498"/>
    </source>
</evidence>
<dbReference type="Proteomes" id="UP000281498">
    <property type="component" value="Unassembled WGS sequence"/>
</dbReference>
<accession>A0A3A9K5G1</accession>
<protein>
    <submittedName>
        <fullName evidence="1">Uncharacterized protein</fullName>
    </submittedName>
</protein>
<name>A0A3A9K5G1_9BACI</name>